<name>A0AAD5WNX3_9PEZI</name>
<dbReference type="InterPro" id="IPR007201">
    <property type="entry name" value="Mei2-like_Rrm_C"/>
</dbReference>
<dbReference type="PANTHER" id="PTHR23189">
    <property type="entry name" value="RNA RECOGNITION MOTIF-CONTAINING"/>
    <property type="match status" value="1"/>
</dbReference>
<feature type="domain" description="Mei2-like C-terminal RNA recognition motif" evidence="3">
    <location>
        <begin position="466"/>
        <end position="578"/>
    </location>
</feature>
<sequence>MARLSPTAADFSPSTPFTGAGGFTPLTVSPFTPATPMSSYGHFISPLHHKGSRQTSRIPGIEEAAEHSASAHNGSSHRSTSEYAMTDEAQVNNNKDVSTETSLSQSISRCIRIESHDGRALDSTIIERLQFVANNIAASGIQVYMINGKVYVRFDDIKEALEVHPQIPGFEHGLEADYISPKEFVQTSNANSNLTTIYEGQVSIVIHAGGPVKDEWKKAEATVKTLLSVHGTLFAFERISSPADGVFRATAEFCSVSSSLTAVSTLNGINYEGFRLVLRLHRPDITIVSAEDDQKNSDTPTQETPTMSTSGVEDVTAAVQNMAMMASQNTPSFPHGLVPMQHAGMPIGVSAPYFYQPIGPSTLRGGSSMPAAIPGPLARLDSLHSQVAITPGFQLVQSPFAGSFVPFSEDYLSGRSGRSNFVDSPRGYSERLEMRRPAVMRRPQRDTDRNNNHVDVTRIREGADVRTTIMLRNIPNKVDQPMLKAIIDESSWGKYDFMYLRIDFQNDCNVGYAFINFVDPLDIIDFVNARGNQRWYDFVMRSNDPVLTRNRNCFKSDKVAEISYATIQGKDCLVQKFRNSSVMLEQPHYRPKLYFTQNGPHPEMAGQEEPFPSPDNHSKMRRSVENAEHVGKFVCSPQMRASKCVTSSADAVLSTIVALEWLPSRSMATRVPVVAINIAITSTATRLSGQGQMVSALFGHIDIYGDDWSEVILPFGRHFTWNWTFKETAMFGEEKAPSMKLSTWMWDKDGLGVTSLFHFRRHKLEMIFRFFFF</sequence>
<gene>
    <name evidence="4" type="ORF">MKZ38_006031</name>
</gene>
<protein>
    <submittedName>
        <fullName evidence="4">Meiosis protein mei2</fullName>
    </submittedName>
</protein>
<proteinExistence type="predicted"/>
<evidence type="ECO:0000256" key="1">
    <source>
        <dbReference type="ARBA" id="ARBA00022884"/>
    </source>
</evidence>
<evidence type="ECO:0000256" key="2">
    <source>
        <dbReference type="SAM" id="MobiDB-lite"/>
    </source>
</evidence>
<dbReference type="Proteomes" id="UP001201980">
    <property type="component" value="Unassembled WGS sequence"/>
</dbReference>
<feature type="region of interest" description="Disordered" evidence="2">
    <location>
        <begin position="291"/>
        <end position="310"/>
    </location>
</feature>
<feature type="region of interest" description="Disordered" evidence="2">
    <location>
        <begin position="600"/>
        <end position="619"/>
    </location>
</feature>
<evidence type="ECO:0000259" key="3">
    <source>
        <dbReference type="Pfam" id="PF04059"/>
    </source>
</evidence>
<dbReference type="Pfam" id="PF04059">
    <property type="entry name" value="RRM_2"/>
    <property type="match status" value="1"/>
</dbReference>
<evidence type="ECO:0000313" key="4">
    <source>
        <dbReference type="EMBL" id="KAJ2895913.1"/>
    </source>
</evidence>
<evidence type="ECO:0000313" key="5">
    <source>
        <dbReference type="Proteomes" id="UP001201980"/>
    </source>
</evidence>
<reference evidence="4" key="1">
    <citation type="submission" date="2022-07" db="EMBL/GenBank/DDBJ databases">
        <title>Draft genome sequence of Zalerion maritima ATCC 34329, a (micro)plastics degrading marine fungus.</title>
        <authorList>
            <person name="Paco A."/>
            <person name="Goncalves M.F.M."/>
            <person name="Rocha-Santos T.A.P."/>
            <person name="Alves A."/>
        </authorList>
    </citation>
    <scope>NUCLEOTIDE SEQUENCE</scope>
    <source>
        <strain evidence="4">ATCC 34329</strain>
    </source>
</reference>
<keyword evidence="1" id="KW-0694">RNA-binding</keyword>
<accession>A0AAD5WNX3</accession>
<keyword evidence="5" id="KW-1185">Reference proteome</keyword>
<dbReference type="InterPro" id="IPR035979">
    <property type="entry name" value="RBD_domain_sf"/>
</dbReference>
<organism evidence="4 5">
    <name type="scientific">Zalerion maritima</name>
    <dbReference type="NCBI Taxonomy" id="339359"/>
    <lineage>
        <taxon>Eukaryota</taxon>
        <taxon>Fungi</taxon>
        <taxon>Dikarya</taxon>
        <taxon>Ascomycota</taxon>
        <taxon>Pezizomycotina</taxon>
        <taxon>Sordariomycetes</taxon>
        <taxon>Lulworthiomycetidae</taxon>
        <taxon>Lulworthiales</taxon>
        <taxon>Lulworthiaceae</taxon>
        <taxon>Zalerion</taxon>
    </lineage>
</organism>
<dbReference type="SUPFAM" id="SSF54928">
    <property type="entry name" value="RNA-binding domain, RBD"/>
    <property type="match status" value="1"/>
</dbReference>
<dbReference type="CDD" id="cd12532">
    <property type="entry name" value="RRM3_MEI2_fungi"/>
    <property type="match status" value="1"/>
</dbReference>
<dbReference type="GO" id="GO:0003723">
    <property type="term" value="F:RNA binding"/>
    <property type="evidence" value="ECO:0007669"/>
    <property type="project" value="UniProtKB-KW"/>
</dbReference>
<dbReference type="AlphaFoldDB" id="A0AAD5WNX3"/>
<dbReference type="EMBL" id="JAKWBI020000367">
    <property type="protein sequence ID" value="KAJ2895913.1"/>
    <property type="molecule type" value="Genomic_DNA"/>
</dbReference>
<dbReference type="InterPro" id="IPR034862">
    <property type="entry name" value="Fungal_Mei2-like_RRM3"/>
</dbReference>
<feature type="compositionally biased region" description="Polar residues" evidence="2">
    <location>
        <begin position="297"/>
        <end position="310"/>
    </location>
</feature>
<comment type="caution">
    <text evidence="4">The sequence shown here is derived from an EMBL/GenBank/DDBJ whole genome shotgun (WGS) entry which is preliminary data.</text>
</comment>